<dbReference type="Pfam" id="PF00171">
    <property type="entry name" value="Aldedh"/>
    <property type="match status" value="1"/>
</dbReference>
<evidence type="ECO:0000256" key="2">
    <source>
        <dbReference type="ARBA" id="ARBA00023002"/>
    </source>
</evidence>
<dbReference type="PANTHER" id="PTHR42991">
    <property type="entry name" value="ALDEHYDE DEHYDROGENASE"/>
    <property type="match status" value="1"/>
</dbReference>
<dbReference type="InterPro" id="IPR016162">
    <property type="entry name" value="Ald_DH_N"/>
</dbReference>
<organism evidence="6 7">
    <name type="scientific">Halosolutus amylolyticus</name>
    <dbReference type="NCBI Taxonomy" id="2932267"/>
    <lineage>
        <taxon>Archaea</taxon>
        <taxon>Methanobacteriati</taxon>
        <taxon>Methanobacteriota</taxon>
        <taxon>Stenosarchaea group</taxon>
        <taxon>Halobacteria</taxon>
        <taxon>Halobacteriales</taxon>
        <taxon>Natrialbaceae</taxon>
        <taxon>Halosolutus</taxon>
    </lineage>
</organism>
<keyword evidence="7" id="KW-1185">Reference proteome</keyword>
<evidence type="ECO:0000256" key="3">
    <source>
        <dbReference type="PROSITE-ProRule" id="PRU10007"/>
    </source>
</evidence>
<dbReference type="RefSeq" id="WP_250142186.1">
    <property type="nucleotide sequence ID" value="NZ_JALIQP010000006.1"/>
</dbReference>
<dbReference type="FunFam" id="3.40.605.10:FF:000063">
    <property type="entry name" value="Succinate-semialdehyde dehydrogenase, mitochondrial"/>
    <property type="match status" value="1"/>
</dbReference>
<keyword evidence="2 4" id="KW-0560">Oxidoreductase</keyword>
<feature type="active site" evidence="3">
    <location>
        <position position="256"/>
    </location>
</feature>
<evidence type="ECO:0000256" key="1">
    <source>
        <dbReference type="ARBA" id="ARBA00009986"/>
    </source>
</evidence>
<dbReference type="InterPro" id="IPR051020">
    <property type="entry name" value="ALDH-related_metabolic_enz"/>
</dbReference>
<dbReference type="Gene3D" id="3.40.605.10">
    <property type="entry name" value="Aldehyde Dehydrogenase, Chain A, domain 1"/>
    <property type="match status" value="1"/>
</dbReference>
<proteinExistence type="inferred from homology"/>
<comment type="similarity">
    <text evidence="1 4">Belongs to the aldehyde dehydrogenase family.</text>
</comment>
<comment type="caution">
    <text evidence="6">The sequence shown here is derived from an EMBL/GenBank/DDBJ whole genome shotgun (WGS) entry which is preliminary data.</text>
</comment>
<feature type="domain" description="Aldehyde dehydrogenase" evidence="5">
    <location>
        <begin position="18"/>
        <end position="487"/>
    </location>
</feature>
<dbReference type="AlphaFoldDB" id="A0ABD5PVU2"/>
<dbReference type="SUPFAM" id="SSF53720">
    <property type="entry name" value="ALDH-like"/>
    <property type="match status" value="1"/>
</dbReference>
<sequence>MATRVAQRRERIYVDGEWIETDDTLSVTDLADGGTFAQIAAAGPTEARTALAAAHEIKPELRETTVVERATWCESIAEGLREREEELAEVIVREAGKPISSARGEVASAAERFDRAAEEARNIVSKGEFREGSTSGHEGWNAIVKHEPIGAVLCITPYNYPLATTALQVAPALAAGNSVLLKPASKTPVSSAILADVIDDVDGIPDGAFNFVPGEASEIGDVLSGDDRVNAIAMTGSSGAGKHVARESGMVNLHMELGGNAPAVVFDDADLTDVAGNCVKGSLKYAGQRCSAVSRVVANESVHDDLVDQIDTQMDAWEAGDLFDENTAFGPLISEDQAEWVQELVDDAVEKGADLVRGGERRAPEGVPDELGDQFFEPTLLANVPQDARIVDEEQFGPVAAVTTFEDDEEAVEIANGSDLALDAAVFTSDYDRAMEMADRIDAGAVRINGAPSHGLGDIPFGGNKDSGIGREGLDASIHEMMRKKSIIL</sequence>
<dbReference type="InterPro" id="IPR016163">
    <property type="entry name" value="Ald_DH_C"/>
</dbReference>
<dbReference type="PANTHER" id="PTHR42991:SF1">
    <property type="entry name" value="ALDEHYDE DEHYDROGENASE"/>
    <property type="match status" value="1"/>
</dbReference>
<dbReference type="Gene3D" id="3.40.309.10">
    <property type="entry name" value="Aldehyde Dehydrogenase, Chain A, domain 2"/>
    <property type="match status" value="1"/>
</dbReference>
<evidence type="ECO:0000259" key="5">
    <source>
        <dbReference type="Pfam" id="PF00171"/>
    </source>
</evidence>
<dbReference type="EMBL" id="JBHSFA010000012">
    <property type="protein sequence ID" value="MFC4544692.1"/>
    <property type="molecule type" value="Genomic_DNA"/>
</dbReference>
<evidence type="ECO:0000313" key="7">
    <source>
        <dbReference type="Proteomes" id="UP001595898"/>
    </source>
</evidence>
<dbReference type="InterPro" id="IPR029510">
    <property type="entry name" value="Ald_DH_CS_GLU"/>
</dbReference>
<dbReference type="PROSITE" id="PS00687">
    <property type="entry name" value="ALDEHYDE_DEHYDR_GLU"/>
    <property type="match status" value="1"/>
</dbReference>
<evidence type="ECO:0000256" key="4">
    <source>
        <dbReference type="RuleBase" id="RU003345"/>
    </source>
</evidence>
<dbReference type="PROSITE" id="PS00070">
    <property type="entry name" value="ALDEHYDE_DEHYDR_CYS"/>
    <property type="match status" value="1"/>
</dbReference>
<dbReference type="Proteomes" id="UP001595898">
    <property type="component" value="Unassembled WGS sequence"/>
</dbReference>
<name>A0ABD5PVU2_9EURY</name>
<protein>
    <submittedName>
        <fullName evidence="6">Aldehyde dehydrogenase family protein</fullName>
    </submittedName>
</protein>
<gene>
    <name evidence="6" type="ORF">ACFO5R_22420</name>
</gene>
<dbReference type="InterPro" id="IPR015590">
    <property type="entry name" value="Aldehyde_DH_dom"/>
</dbReference>
<dbReference type="InterPro" id="IPR016161">
    <property type="entry name" value="Ald_DH/histidinol_DH"/>
</dbReference>
<accession>A0ABD5PVU2</accession>
<dbReference type="GO" id="GO:0016491">
    <property type="term" value="F:oxidoreductase activity"/>
    <property type="evidence" value="ECO:0007669"/>
    <property type="project" value="UniProtKB-KW"/>
</dbReference>
<dbReference type="InterPro" id="IPR016160">
    <property type="entry name" value="Ald_DH_CS_CYS"/>
</dbReference>
<evidence type="ECO:0000313" key="6">
    <source>
        <dbReference type="EMBL" id="MFC4544692.1"/>
    </source>
</evidence>
<reference evidence="6 7" key="1">
    <citation type="journal article" date="2019" name="Int. J. Syst. Evol. Microbiol.">
        <title>The Global Catalogue of Microorganisms (GCM) 10K type strain sequencing project: providing services to taxonomists for standard genome sequencing and annotation.</title>
        <authorList>
            <consortium name="The Broad Institute Genomics Platform"/>
            <consortium name="The Broad Institute Genome Sequencing Center for Infectious Disease"/>
            <person name="Wu L."/>
            <person name="Ma J."/>
        </authorList>
    </citation>
    <scope>NUCLEOTIDE SEQUENCE [LARGE SCALE GENOMIC DNA]</scope>
    <source>
        <strain evidence="6 7">WLHS5</strain>
    </source>
</reference>